<dbReference type="AlphaFoldDB" id="A0AAD7RSB3"/>
<reference evidence="2" key="1">
    <citation type="journal article" date="2023" name="Science">
        <title>Genome structures resolve the early diversification of teleost fishes.</title>
        <authorList>
            <person name="Parey E."/>
            <person name="Louis A."/>
            <person name="Montfort J."/>
            <person name="Bouchez O."/>
            <person name="Roques C."/>
            <person name="Iampietro C."/>
            <person name="Lluch J."/>
            <person name="Castinel A."/>
            <person name="Donnadieu C."/>
            <person name="Desvignes T."/>
            <person name="Floi Bucao C."/>
            <person name="Jouanno E."/>
            <person name="Wen M."/>
            <person name="Mejri S."/>
            <person name="Dirks R."/>
            <person name="Jansen H."/>
            <person name="Henkel C."/>
            <person name="Chen W.J."/>
            <person name="Zahm M."/>
            <person name="Cabau C."/>
            <person name="Klopp C."/>
            <person name="Thompson A.W."/>
            <person name="Robinson-Rechavi M."/>
            <person name="Braasch I."/>
            <person name="Lecointre G."/>
            <person name="Bobe J."/>
            <person name="Postlethwait J.H."/>
            <person name="Berthelot C."/>
            <person name="Roest Crollius H."/>
            <person name="Guiguen Y."/>
        </authorList>
    </citation>
    <scope>NUCLEOTIDE SEQUENCE</scope>
    <source>
        <strain evidence="2">NC1722</strain>
    </source>
</reference>
<accession>A0AAD7RSB3</accession>
<proteinExistence type="predicted"/>
<feature type="region of interest" description="Disordered" evidence="1">
    <location>
        <begin position="1"/>
        <end position="73"/>
    </location>
</feature>
<comment type="caution">
    <text evidence="2">The sequence shown here is derived from an EMBL/GenBank/DDBJ whole genome shotgun (WGS) entry which is preliminary data.</text>
</comment>
<sequence>MGPSTPALFLWAEPARERRGRGRGRRGGSFRLTRVAKRSPPRPSAPCSGGASLHGRATSWRSAPREARRGQPSVKYLLGEGDCEIASRAFDAYRSGPEAGPFSVGPRPEGFSTPPWRSGSSHQRTALPRARPCPPVEVESVGGGPASERPAGLCAVASPGLPADAPAAFGSL</sequence>
<name>A0AAD7RSB3_9TELE</name>
<dbReference type="EMBL" id="JAINUG010000201">
    <property type="protein sequence ID" value="KAJ8388086.1"/>
    <property type="molecule type" value="Genomic_DNA"/>
</dbReference>
<feature type="region of interest" description="Disordered" evidence="1">
    <location>
        <begin position="97"/>
        <end position="146"/>
    </location>
</feature>
<evidence type="ECO:0000256" key="1">
    <source>
        <dbReference type="SAM" id="MobiDB-lite"/>
    </source>
</evidence>
<feature type="compositionally biased region" description="Basic residues" evidence="1">
    <location>
        <begin position="18"/>
        <end position="40"/>
    </location>
</feature>
<evidence type="ECO:0000313" key="3">
    <source>
        <dbReference type="Proteomes" id="UP001221898"/>
    </source>
</evidence>
<keyword evidence="3" id="KW-1185">Reference proteome</keyword>
<organism evidence="2 3">
    <name type="scientific">Aldrovandia affinis</name>
    <dbReference type="NCBI Taxonomy" id="143900"/>
    <lineage>
        <taxon>Eukaryota</taxon>
        <taxon>Metazoa</taxon>
        <taxon>Chordata</taxon>
        <taxon>Craniata</taxon>
        <taxon>Vertebrata</taxon>
        <taxon>Euteleostomi</taxon>
        <taxon>Actinopterygii</taxon>
        <taxon>Neopterygii</taxon>
        <taxon>Teleostei</taxon>
        <taxon>Notacanthiformes</taxon>
        <taxon>Halosauridae</taxon>
        <taxon>Aldrovandia</taxon>
    </lineage>
</organism>
<gene>
    <name evidence="2" type="ORF">AAFF_G00147040</name>
</gene>
<dbReference type="Proteomes" id="UP001221898">
    <property type="component" value="Unassembled WGS sequence"/>
</dbReference>
<protein>
    <submittedName>
        <fullName evidence="2">Uncharacterized protein</fullName>
    </submittedName>
</protein>
<evidence type="ECO:0000313" key="2">
    <source>
        <dbReference type="EMBL" id="KAJ8388086.1"/>
    </source>
</evidence>